<dbReference type="PANTHER" id="PTHR43796">
    <property type="entry name" value="CARBOXYNORSPERMIDINE SYNTHASE"/>
    <property type="match status" value="1"/>
</dbReference>
<dbReference type="CDD" id="cd05233">
    <property type="entry name" value="SDR_c"/>
    <property type="match status" value="1"/>
</dbReference>
<evidence type="ECO:0000259" key="1">
    <source>
        <dbReference type="Pfam" id="PF03435"/>
    </source>
</evidence>
<dbReference type="SUPFAM" id="SSF51735">
    <property type="entry name" value="NAD(P)-binding Rossmann-fold domains"/>
    <property type="match status" value="1"/>
</dbReference>
<dbReference type="EMBL" id="JTHE02000003">
    <property type="protein sequence ID" value="NEV68536.1"/>
    <property type="molecule type" value="Genomic_DNA"/>
</dbReference>
<dbReference type="AlphaFoldDB" id="A0A0C1URA8"/>
<organism evidence="2">
    <name type="scientific">Lyngbya confervoides BDU141951</name>
    <dbReference type="NCBI Taxonomy" id="1574623"/>
    <lineage>
        <taxon>Bacteria</taxon>
        <taxon>Bacillati</taxon>
        <taxon>Cyanobacteriota</taxon>
        <taxon>Cyanophyceae</taxon>
        <taxon>Oscillatoriophycideae</taxon>
        <taxon>Oscillatoriales</taxon>
        <taxon>Microcoleaceae</taxon>
        <taxon>Lyngbya</taxon>
    </lineage>
</organism>
<dbReference type="Pfam" id="PF03435">
    <property type="entry name" value="Sacchrp_dh_NADP"/>
    <property type="match status" value="1"/>
</dbReference>
<proteinExistence type="predicted"/>
<gene>
    <name evidence="2" type="ORF">QQ91_015600</name>
</gene>
<reference evidence="2" key="3">
    <citation type="submission" date="2020-02" db="EMBL/GenBank/DDBJ databases">
        <authorList>
            <person name="Sarangi A.N."/>
            <person name="Ghosh S."/>
            <person name="Mukherjee M."/>
            <person name="Tripathy S."/>
        </authorList>
    </citation>
    <scope>NUCLEOTIDE SEQUENCE</scope>
    <source>
        <strain evidence="2">BDU141951</strain>
    </source>
</reference>
<reference evidence="2" key="2">
    <citation type="journal article" date="2015" name="Genome Announc.">
        <title>Draft Genome Sequence of Filamentous Marine Cyanobacterium Lyngbya confervoides Strain BDU141951.</title>
        <authorList>
            <person name="Chandrababunaidu M.M."/>
            <person name="Sen D."/>
            <person name="Tripathy S."/>
        </authorList>
    </citation>
    <scope>NUCLEOTIDE SEQUENCE</scope>
    <source>
        <strain evidence="2">BDU141951</strain>
    </source>
</reference>
<reference evidence="2" key="1">
    <citation type="submission" date="2014-11" db="EMBL/GenBank/DDBJ databases">
        <authorList>
            <person name="Malar M.C."/>
            <person name="Sen D."/>
            <person name="Tripathy S."/>
        </authorList>
    </citation>
    <scope>NUCLEOTIDE SEQUENCE</scope>
    <source>
        <strain evidence="2">BDU141951</strain>
    </source>
</reference>
<protein>
    <submittedName>
        <fullName evidence="2">SDR family NAD(P)-dependent oxidoreductase</fullName>
    </submittedName>
</protein>
<name>A0A0C1URA8_9CYAN</name>
<dbReference type="PANTHER" id="PTHR43796:SF2">
    <property type="entry name" value="CARBOXYNORSPERMIDINE SYNTHASE"/>
    <property type="match status" value="1"/>
</dbReference>
<comment type="caution">
    <text evidence="2">The sequence shown here is derived from an EMBL/GenBank/DDBJ whole genome shotgun (WGS) entry which is preliminary data.</text>
</comment>
<feature type="domain" description="Saccharopine dehydrogenase NADP binding" evidence="1">
    <location>
        <begin position="4"/>
        <end position="126"/>
    </location>
</feature>
<dbReference type="Gene3D" id="3.40.50.720">
    <property type="entry name" value="NAD(P)-binding Rossmann-like Domain"/>
    <property type="match status" value="1"/>
</dbReference>
<dbReference type="InterPro" id="IPR036291">
    <property type="entry name" value="NAD(P)-bd_dom_sf"/>
</dbReference>
<dbReference type="InterPro" id="IPR005097">
    <property type="entry name" value="Sacchrp_dh_NADP-bd"/>
</dbReference>
<sequence length="370" mass="39857">MTKVLIVGGTGRIGSSIAQDLLAHTDAEVVLTGRHPQRGQQAAQALGPRSQFLPLDLTEKDKLRAAIATADLVVHAAGPFHQRDTQVLQTCIEQGGNYLDVSDYRGFTRQALALTAAAQTAGVTAIVNTGVFPGISNSLVRQGVEALDQADAVQLSYIVAGSGGAGVTVMRTTFLGLQHPFDAWLDGQWQTVKPYTAREKLTFPSPYGDAYVYWYDMPEAMTLANSFPLQTVITKFGVVPDFYNRATWLTAHGLPKSVLQHPNTVEFLARISYWMTEVSDRFTGTGVAIRCDIQGTQAGETVHHHSAFVHDSAAIAAGIGAGYIAELLLSGELAQPGVYPVEQAVTTSQLLDALTRRQLSLQTPPLEARR</sequence>
<evidence type="ECO:0000313" key="2">
    <source>
        <dbReference type="EMBL" id="NEV68536.1"/>
    </source>
</evidence>
<dbReference type="Gene3D" id="3.30.360.10">
    <property type="entry name" value="Dihydrodipicolinate Reductase, domain 2"/>
    <property type="match status" value="1"/>
</dbReference>
<accession>A0A0C1URA8</accession>